<gene>
    <name evidence="2" type="ORF">SAMN05216278_3655</name>
</gene>
<keyword evidence="2" id="KW-0378">Hydrolase</keyword>
<feature type="domain" description="Endonuclease/exonuclease/phosphatase" evidence="1">
    <location>
        <begin position="8"/>
        <end position="258"/>
    </location>
</feature>
<protein>
    <submittedName>
        <fullName evidence="2">Metal-dependent hydrolase, endonuclease/exonuclease/phosphatase family</fullName>
    </submittedName>
</protein>
<dbReference type="InterPro" id="IPR050410">
    <property type="entry name" value="CCR4/nocturin_mRNA_transcr"/>
</dbReference>
<dbReference type="PANTHER" id="PTHR12121">
    <property type="entry name" value="CARBON CATABOLITE REPRESSOR PROTEIN 4"/>
    <property type="match status" value="1"/>
</dbReference>
<dbReference type="InterPro" id="IPR036691">
    <property type="entry name" value="Endo/exonu/phosph_ase_sf"/>
</dbReference>
<dbReference type="SUPFAM" id="SSF56219">
    <property type="entry name" value="DNase I-like"/>
    <property type="match status" value="1"/>
</dbReference>
<reference evidence="3" key="1">
    <citation type="submission" date="2016-10" db="EMBL/GenBank/DDBJ databases">
        <authorList>
            <person name="Varghese N."/>
            <person name="Submissions S."/>
        </authorList>
    </citation>
    <scope>NUCLEOTIDE SEQUENCE [LARGE SCALE GENOMIC DNA]</scope>
    <source>
        <strain evidence="3">CGMCC 1.12397</strain>
    </source>
</reference>
<accession>A0A1H1GGD5</accession>
<keyword evidence="2" id="KW-0269">Exonuclease</keyword>
<keyword evidence="2" id="KW-0540">Nuclease</keyword>
<proteinExistence type="predicted"/>
<organism evidence="2 3">
    <name type="scientific">Halopelagius longus</name>
    <dbReference type="NCBI Taxonomy" id="1236180"/>
    <lineage>
        <taxon>Archaea</taxon>
        <taxon>Methanobacteriati</taxon>
        <taxon>Methanobacteriota</taxon>
        <taxon>Stenosarchaea group</taxon>
        <taxon>Halobacteria</taxon>
        <taxon>Halobacteriales</taxon>
        <taxon>Haloferacaceae</taxon>
    </lineage>
</organism>
<dbReference type="Proteomes" id="UP000199289">
    <property type="component" value="Unassembled WGS sequence"/>
</dbReference>
<dbReference type="Gene3D" id="3.60.10.10">
    <property type="entry name" value="Endonuclease/exonuclease/phosphatase"/>
    <property type="match status" value="1"/>
</dbReference>
<dbReference type="GO" id="GO:0000175">
    <property type="term" value="F:3'-5'-RNA exonuclease activity"/>
    <property type="evidence" value="ECO:0007669"/>
    <property type="project" value="TreeGrafter"/>
</dbReference>
<dbReference type="CDD" id="cd09083">
    <property type="entry name" value="EEP-1"/>
    <property type="match status" value="1"/>
</dbReference>
<sequence>MPRPITVMSYNIRYDNPNDGRYAWRIRRDNVAGVIRFHRPDIVGLQEALHDQLQDLRERLPSYEWLSAGRAKAENAGEYAAIGFDKQRFNLEESSTFWLSEEPDDVGSVGWDARFPRLVRYAKLRERQTGIELYHFNTHFDHEGETSRLKGAKLLQRRIDELAPNEPVVVTGDFNCRQSSPPYQHLTKRTQACEGRTLRDAMFASRTPHHGPTTTMTDFQNLVPDKKIDHVFVTSDVVVNLHGVCSDSYRNGQYPSDHLPIVVNLSFPTHTAEGETKTRSQSTFYRTDSITESVRVPSKDVE</sequence>
<keyword evidence="2" id="KW-0255">Endonuclease</keyword>
<dbReference type="PANTHER" id="PTHR12121:SF36">
    <property type="entry name" value="ENDONUCLEASE_EXONUCLEASE_PHOSPHATASE DOMAIN-CONTAINING PROTEIN"/>
    <property type="match status" value="1"/>
</dbReference>
<dbReference type="Pfam" id="PF03372">
    <property type="entry name" value="Exo_endo_phos"/>
    <property type="match status" value="1"/>
</dbReference>
<dbReference type="InterPro" id="IPR005135">
    <property type="entry name" value="Endo/exonuclease/phosphatase"/>
</dbReference>
<evidence type="ECO:0000313" key="3">
    <source>
        <dbReference type="Proteomes" id="UP000199289"/>
    </source>
</evidence>
<dbReference type="GO" id="GO:0004519">
    <property type="term" value="F:endonuclease activity"/>
    <property type="evidence" value="ECO:0007669"/>
    <property type="project" value="UniProtKB-KW"/>
</dbReference>
<name>A0A1H1GGD5_9EURY</name>
<dbReference type="AlphaFoldDB" id="A0A1H1GGD5"/>
<evidence type="ECO:0000259" key="1">
    <source>
        <dbReference type="Pfam" id="PF03372"/>
    </source>
</evidence>
<evidence type="ECO:0000313" key="2">
    <source>
        <dbReference type="EMBL" id="SDR12260.1"/>
    </source>
</evidence>
<dbReference type="EMBL" id="FNKQ01000006">
    <property type="protein sequence ID" value="SDR12260.1"/>
    <property type="molecule type" value="Genomic_DNA"/>
</dbReference>